<comment type="caution">
    <text evidence="1">The sequence shown here is derived from an EMBL/GenBank/DDBJ whole genome shotgun (WGS) entry which is preliminary data.</text>
</comment>
<sequence>MRIVLLVAITDDHPCDVNEVIEFQTSNRCIDDKGSGRPIEVMLTGKL</sequence>
<gene>
    <name evidence="1" type="ORF">FP2506_05336</name>
</gene>
<proteinExistence type="predicted"/>
<dbReference type="AlphaFoldDB" id="Q0G7X9"/>
<evidence type="ECO:0000313" key="1">
    <source>
        <dbReference type="EMBL" id="EAU42235.1"/>
    </source>
</evidence>
<evidence type="ECO:0000313" key="2">
    <source>
        <dbReference type="Proteomes" id="UP000004310"/>
    </source>
</evidence>
<name>Q0G7X9_9HYPH</name>
<dbReference type="Proteomes" id="UP000004310">
    <property type="component" value="Unassembled WGS sequence"/>
</dbReference>
<organism evidence="1 2">
    <name type="scientific">Fulvimarina pelagi HTCC2506</name>
    <dbReference type="NCBI Taxonomy" id="314231"/>
    <lineage>
        <taxon>Bacteria</taxon>
        <taxon>Pseudomonadati</taxon>
        <taxon>Pseudomonadota</taxon>
        <taxon>Alphaproteobacteria</taxon>
        <taxon>Hyphomicrobiales</taxon>
        <taxon>Aurantimonadaceae</taxon>
        <taxon>Fulvimarina</taxon>
    </lineage>
</organism>
<dbReference type="EMBL" id="AATP01000001">
    <property type="protein sequence ID" value="EAU42235.1"/>
    <property type="molecule type" value="Genomic_DNA"/>
</dbReference>
<protein>
    <submittedName>
        <fullName evidence="1">Uncharacterized protein</fullName>
    </submittedName>
</protein>
<dbReference type="HOGENOM" id="CLU_3168423_0_0_5"/>
<reference evidence="1 2" key="1">
    <citation type="journal article" date="2010" name="J. Bacteriol.">
        <title>Genome sequence of Fulvimarina pelagi HTCC2506T, a Mn(II)-oxidizing alphaproteobacterium possessing an aerobic anoxygenic photosynthetic gene cluster and Xanthorhodopsin.</title>
        <authorList>
            <person name="Kang I."/>
            <person name="Oh H.M."/>
            <person name="Lim S.I."/>
            <person name="Ferriera S."/>
            <person name="Giovannoni S.J."/>
            <person name="Cho J.C."/>
        </authorList>
    </citation>
    <scope>NUCLEOTIDE SEQUENCE [LARGE SCALE GENOMIC DNA]</scope>
    <source>
        <strain evidence="1 2">HTCC2506</strain>
    </source>
</reference>
<keyword evidence="2" id="KW-1185">Reference proteome</keyword>
<accession>Q0G7X9</accession>